<dbReference type="EMBL" id="BMYX01000020">
    <property type="protein sequence ID" value="GGY24896.1"/>
    <property type="molecule type" value="Genomic_DNA"/>
</dbReference>
<dbReference type="InterPro" id="IPR049449">
    <property type="entry name" value="TesB_ACOT8-like_N"/>
</dbReference>
<dbReference type="SUPFAM" id="SSF54637">
    <property type="entry name" value="Thioesterase/thiol ester dehydrase-isomerase"/>
    <property type="match status" value="2"/>
</dbReference>
<proteinExistence type="predicted"/>
<evidence type="ECO:0000313" key="3">
    <source>
        <dbReference type="EMBL" id="GGY24896.1"/>
    </source>
</evidence>
<keyword evidence="4" id="KW-1185">Reference proteome</keyword>
<evidence type="ECO:0000259" key="2">
    <source>
        <dbReference type="Pfam" id="PF20789"/>
    </source>
</evidence>
<sequence length="261" mass="27434">MTPFSSVMTLDAVADGFAAHVPGDWLQGRTTYGGLSAALCVEAAGRAFGGLPPLRSAQFAFAGPASGGLRIETRVLRQGKSSVFAGVDLFGEEGLATRALLCFAAERESALAYENLAPPAVPGPEVCSPILAGGPVPAFMRHFDFRQAGGHAPVSGSAEPHYMFWIRHRDDPVAATPAACLALADAAPPTAMAMFNAFAPVSTMTWTVDFAGELFAGGLEWCLLESRAERVRGGYSRQSTRIWRADGTPLLLASQCVAVFV</sequence>
<dbReference type="AlphaFoldDB" id="A0A918P700"/>
<reference evidence="3" key="1">
    <citation type="journal article" date="2014" name="Int. J. Syst. Evol. Microbiol.">
        <title>Complete genome sequence of Corynebacterium casei LMG S-19264T (=DSM 44701T), isolated from a smear-ripened cheese.</title>
        <authorList>
            <consortium name="US DOE Joint Genome Institute (JGI-PGF)"/>
            <person name="Walter F."/>
            <person name="Albersmeier A."/>
            <person name="Kalinowski J."/>
            <person name="Ruckert C."/>
        </authorList>
    </citation>
    <scope>NUCLEOTIDE SEQUENCE</scope>
    <source>
        <strain evidence="3">KCTC 32182</strain>
    </source>
</reference>
<dbReference type="RefSeq" id="WP_189535926.1">
    <property type="nucleotide sequence ID" value="NZ_BMYX01000020.1"/>
</dbReference>
<dbReference type="Gene3D" id="2.40.160.210">
    <property type="entry name" value="Acyl-CoA thioesterase, double hotdog domain"/>
    <property type="match status" value="1"/>
</dbReference>
<feature type="domain" description="Acyl-CoA thioesterase-like N-terminal HotDog" evidence="1">
    <location>
        <begin position="22"/>
        <end position="103"/>
    </location>
</feature>
<gene>
    <name evidence="3" type="ORF">GCM10011289_30670</name>
</gene>
<dbReference type="Pfam" id="PF20789">
    <property type="entry name" value="4HBT_3C"/>
    <property type="match status" value="1"/>
</dbReference>
<accession>A0A918P700</accession>
<reference evidence="3" key="2">
    <citation type="submission" date="2020-09" db="EMBL/GenBank/DDBJ databases">
        <authorList>
            <person name="Sun Q."/>
            <person name="Kim S."/>
        </authorList>
    </citation>
    <scope>NUCLEOTIDE SEQUENCE</scope>
    <source>
        <strain evidence="3">KCTC 32182</strain>
    </source>
</reference>
<dbReference type="InterPro" id="IPR049450">
    <property type="entry name" value="ACOT8-like_C"/>
</dbReference>
<evidence type="ECO:0000259" key="1">
    <source>
        <dbReference type="Pfam" id="PF13622"/>
    </source>
</evidence>
<dbReference type="InterPro" id="IPR029069">
    <property type="entry name" value="HotDog_dom_sf"/>
</dbReference>
<dbReference type="Proteomes" id="UP000645257">
    <property type="component" value="Unassembled WGS sequence"/>
</dbReference>
<name>A0A918P700_9NEIS</name>
<dbReference type="InterPro" id="IPR042171">
    <property type="entry name" value="Acyl-CoA_hotdog"/>
</dbReference>
<evidence type="ECO:0000313" key="4">
    <source>
        <dbReference type="Proteomes" id="UP000645257"/>
    </source>
</evidence>
<feature type="domain" description="Acyl-CoA thioesterase-like C-terminal" evidence="2">
    <location>
        <begin position="133"/>
        <end position="259"/>
    </location>
</feature>
<dbReference type="CDD" id="cd03440">
    <property type="entry name" value="hot_dog"/>
    <property type="match status" value="1"/>
</dbReference>
<comment type="caution">
    <text evidence="3">The sequence shown here is derived from an EMBL/GenBank/DDBJ whole genome shotgun (WGS) entry which is preliminary data.</text>
</comment>
<dbReference type="Pfam" id="PF13622">
    <property type="entry name" value="4HBT_3"/>
    <property type="match status" value="1"/>
</dbReference>
<organism evidence="3 4">
    <name type="scientific">Paludibacterium paludis</name>
    <dbReference type="NCBI Taxonomy" id="1225769"/>
    <lineage>
        <taxon>Bacteria</taxon>
        <taxon>Pseudomonadati</taxon>
        <taxon>Pseudomonadota</taxon>
        <taxon>Betaproteobacteria</taxon>
        <taxon>Neisseriales</taxon>
        <taxon>Chromobacteriaceae</taxon>
        <taxon>Paludibacterium</taxon>
    </lineage>
</organism>
<protein>
    <submittedName>
        <fullName evidence="3">Acyl-CoA thioesterase</fullName>
    </submittedName>
</protein>